<comment type="caution">
    <text evidence="10">Lacks conserved residue(s) required for the propagation of feature annotation.</text>
</comment>
<keyword evidence="13" id="KW-1185">Reference proteome</keyword>
<dbReference type="InterPro" id="IPR050299">
    <property type="entry name" value="YjjX_NTPase"/>
</dbReference>
<dbReference type="FunFam" id="3.90.950.10:FF:000002">
    <property type="entry name" value="Inosine/xanthosine triphosphatase"/>
    <property type="match status" value="1"/>
</dbReference>
<evidence type="ECO:0000256" key="6">
    <source>
        <dbReference type="ARBA" id="ARBA00023080"/>
    </source>
</evidence>
<comment type="cofactor">
    <cofactor evidence="10">
        <name>Mg(2+)</name>
        <dbReference type="ChEBI" id="CHEBI:18420"/>
    </cofactor>
    <cofactor evidence="10">
        <name>Mn(2+)</name>
        <dbReference type="ChEBI" id="CHEBI:29035"/>
    </cofactor>
    <text evidence="10">Binds 1 divalent metal cation per subunit; can use either Mg(2+) or Mn(2+).</text>
</comment>
<feature type="binding site" evidence="10">
    <location>
        <position position="36"/>
    </location>
    <ligand>
        <name>Mg(2+)</name>
        <dbReference type="ChEBI" id="CHEBI:18420"/>
    </ligand>
</feature>
<dbReference type="Pfam" id="PF01931">
    <property type="entry name" value="NTPase_I-T"/>
    <property type="match status" value="1"/>
</dbReference>
<evidence type="ECO:0000256" key="4">
    <source>
        <dbReference type="ARBA" id="ARBA00022801"/>
    </source>
</evidence>
<dbReference type="GO" id="GO:0006772">
    <property type="term" value="P:thiamine metabolic process"/>
    <property type="evidence" value="ECO:0007669"/>
    <property type="project" value="TreeGrafter"/>
</dbReference>
<evidence type="ECO:0000259" key="11">
    <source>
        <dbReference type="Pfam" id="PF01931"/>
    </source>
</evidence>
<reference evidence="12 13" key="1">
    <citation type="submission" date="2024-02" db="EMBL/GenBank/DDBJ databases">
        <title>STSV induces naive adaptation in Sulfolobus.</title>
        <authorList>
            <person name="Xiang X."/>
            <person name="Song M."/>
        </authorList>
    </citation>
    <scope>NUCLEOTIDE SEQUENCE [LARGE SCALE GENOMIC DNA]</scope>
    <source>
        <strain evidence="12 13">RT2</strain>
    </source>
</reference>
<evidence type="ECO:0000256" key="8">
    <source>
        <dbReference type="ARBA" id="ARBA00048174"/>
    </source>
</evidence>
<accession>A0AAX4L3I0</accession>
<dbReference type="HAMAP" id="MF_00648">
    <property type="entry name" value="Non_canon_purine_NTPase_YjjX"/>
    <property type="match status" value="1"/>
</dbReference>
<comment type="similarity">
    <text evidence="10">Belongs to the YjjX NTPase family.</text>
</comment>
<dbReference type="RefSeq" id="WP_338603898.1">
    <property type="nucleotide sequence ID" value="NZ_CP146016.1"/>
</dbReference>
<dbReference type="GeneID" id="89336156"/>
<keyword evidence="7 10" id="KW-0464">Manganese</keyword>
<dbReference type="GO" id="GO:0103023">
    <property type="term" value="F:ITPase activity"/>
    <property type="evidence" value="ECO:0007669"/>
    <property type="project" value="UniProtKB-EC"/>
</dbReference>
<keyword evidence="6 10" id="KW-0546">Nucleotide metabolism</keyword>
<feature type="domain" description="Non-canonical purine NTP phosphatase/PRRC1" evidence="11">
    <location>
        <begin position="7"/>
        <end position="165"/>
    </location>
</feature>
<dbReference type="InterPro" id="IPR029001">
    <property type="entry name" value="ITPase-like_fam"/>
</dbReference>
<dbReference type="AlphaFoldDB" id="A0AAX4L3I0"/>
<evidence type="ECO:0000256" key="5">
    <source>
        <dbReference type="ARBA" id="ARBA00022842"/>
    </source>
</evidence>
<dbReference type="GO" id="GO:0009117">
    <property type="term" value="P:nucleotide metabolic process"/>
    <property type="evidence" value="ECO:0007669"/>
    <property type="project" value="UniProtKB-KW"/>
</dbReference>
<proteinExistence type="inferred from homology"/>
<gene>
    <name evidence="12" type="ORF">V6M85_05270</name>
</gene>
<dbReference type="PANTHER" id="PTHR34699">
    <property type="match status" value="1"/>
</dbReference>
<dbReference type="Gene3D" id="3.90.950.10">
    <property type="match status" value="1"/>
</dbReference>
<evidence type="ECO:0000256" key="7">
    <source>
        <dbReference type="ARBA" id="ARBA00023211"/>
    </source>
</evidence>
<dbReference type="SUPFAM" id="SSF52972">
    <property type="entry name" value="ITPase-like"/>
    <property type="match status" value="1"/>
</dbReference>
<comment type="function">
    <text evidence="10">Phosphatase that hydrolyzes non-canonical purine nucleotides such as XTP and ITP to their respective diphosphate derivatives. Probably excludes non-canonical purines from DNA/RNA precursor pool, thus preventing their incorporation into DNA/RNA and avoiding chromosomal lesions.</text>
</comment>
<sequence length="175" mass="18993">MTIVALGSKNPAKIEAVKEALKILKLDWNLIPVEIDSGVSKQPFCDETYIGARNRSLNAIKATGADIGIGIEGGICNVYGKFVAYAVVYAMTKDGLENFGISASFVLPRSIVSLIFQGKELGEASDIIFNTSNSKVREGAVGLLTNIIDRKTLYVQPVIFALYPIYNKSINNILF</sequence>
<dbReference type="InterPro" id="IPR026533">
    <property type="entry name" value="NTPase/PRRC1"/>
</dbReference>
<keyword evidence="3 10" id="KW-0547">Nucleotide-binding</keyword>
<keyword evidence="2 10" id="KW-0479">Metal-binding</keyword>
<comment type="catalytic activity">
    <reaction evidence="9 10">
        <text>XTP + H2O = XDP + phosphate + H(+)</text>
        <dbReference type="Rhea" id="RHEA:28406"/>
        <dbReference type="ChEBI" id="CHEBI:15377"/>
        <dbReference type="ChEBI" id="CHEBI:15378"/>
        <dbReference type="ChEBI" id="CHEBI:43474"/>
        <dbReference type="ChEBI" id="CHEBI:59884"/>
        <dbReference type="ChEBI" id="CHEBI:61314"/>
        <dbReference type="EC" id="3.6.1.73"/>
    </reaction>
</comment>
<dbReference type="PANTHER" id="PTHR34699:SF2">
    <property type="entry name" value="NON-CANONICAL PURINE NTP PHOSPHATASE_PRRC1 DOMAIN-CONTAINING PROTEIN"/>
    <property type="match status" value="1"/>
</dbReference>
<keyword evidence="5 10" id="KW-0460">Magnesium</keyword>
<dbReference type="GO" id="GO:0000166">
    <property type="term" value="F:nucleotide binding"/>
    <property type="evidence" value="ECO:0007669"/>
    <property type="project" value="UniProtKB-KW"/>
</dbReference>
<organism evidence="12 13">
    <name type="scientific">Sulfolobus tengchongensis</name>
    <dbReference type="NCBI Taxonomy" id="207809"/>
    <lineage>
        <taxon>Archaea</taxon>
        <taxon>Thermoproteota</taxon>
        <taxon>Thermoprotei</taxon>
        <taxon>Sulfolobales</taxon>
        <taxon>Sulfolobaceae</taxon>
        <taxon>Sulfolobus</taxon>
    </lineage>
</organism>
<evidence type="ECO:0000256" key="10">
    <source>
        <dbReference type="HAMAP-Rule" id="MF_00648"/>
    </source>
</evidence>
<keyword evidence="4 10" id="KW-0378">Hydrolase</keyword>
<dbReference type="GO" id="GO:0046872">
    <property type="term" value="F:metal ion binding"/>
    <property type="evidence" value="ECO:0007669"/>
    <property type="project" value="UniProtKB-KW"/>
</dbReference>
<evidence type="ECO:0000256" key="1">
    <source>
        <dbReference type="ARBA" id="ARBA00001936"/>
    </source>
</evidence>
<evidence type="ECO:0000313" key="12">
    <source>
        <dbReference type="EMBL" id="WWQ61487.1"/>
    </source>
</evidence>
<dbReference type="InterPro" id="IPR002786">
    <property type="entry name" value="Non_canon_purine_NTPase"/>
</dbReference>
<evidence type="ECO:0000256" key="2">
    <source>
        <dbReference type="ARBA" id="ARBA00022723"/>
    </source>
</evidence>
<evidence type="ECO:0000256" key="9">
    <source>
        <dbReference type="ARBA" id="ARBA00048781"/>
    </source>
</evidence>
<comment type="subunit">
    <text evidence="10">Homodimer.</text>
</comment>
<comment type="catalytic activity">
    <reaction evidence="8 10">
        <text>ITP + H2O = IDP + phosphate + H(+)</text>
        <dbReference type="Rhea" id="RHEA:28330"/>
        <dbReference type="ChEBI" id="CHEBI:15377"/>
        <dbReference type="ChEBI" id="CHEBI:15378"/>
        <dbReference type="ChEBI" id="CHEBI:43474"/>
        <dbReference type="ChEBI" id="CHEBI:58280"/>
        <dbReference type="ChEBI" id="CHEBI:61402"/>
        <dbReference type="EC" id="3.6.1.73"/>
    </reaction>
</comment>
<evidence type="ECO:0000256" key="3">
    <source>
        <dbReference type="ARBA" id="ARBA00022741"/>
    </source>
</evidence>
<comment type="cofactor">
    <cofactor evidence="1">
        <name>Mn(2+)</name>
        <dbReference type="ChEBI" id="CHEBI:29035"/>
    </cofactor>
</comment>
<dbReference type="Proteomes" id="UP001432202">
    <property type="component" value="Chromosome"/>
</dbReference>
<name>A0AAX4L3I0_9CREN</name>
<evidence type="ECO:0000313" key="13">
    <source>
        <dbReference type="Proteomes" id="UP001432202"/>
    </source>
</evidence>
<dbReference type="EC" id="3.6.1.73" evidence="10"/>
<dbReference type="EMBL" id="CP146016">
    <property type="protein sequence ID" value="WWQ61487.1"/>
    <property type="molecule type" value="Genomic_DNA"/>
</dbReference>
<protein>
    <recommendedName>
        <fullName evidence="10">Probable inosine/xanthosine triphosphatase</fullName>
        <shortName evidence="10">ITPase/XTPase</shortName>
        <ecNumber evidence="10">3.6.1.73</ecNumber>
    </recommendedName>
    <alternativeName>
        <fullName evidence="10">Non-canonical purine NTP phosphatase</fullName>
    </alternativeName>
    <alternativeName>
        <fullName evidence="10">Non-standard purine NTP phosphatase</fullName>
    </alternativeName>
    <alternativeName>
        <fullName evidence="10">Nucleoside-triphosphate phosphatase</fullName>
        <shortName evidence="10">NTPase</shortName>
    </alternativeName>
</protein>